<reference evidence="6" key="1">
    <citation type="submission" date="2019-02" db="EMBL/GenBank/DDBJ databases">
        <title>Draft genome sequence of Dolichospermum planctonicum NIES-80.</title>
        <authorList>
            <person name="Yamaguchi H."/>
            <person name="Suzuki S."/>
            <person name="Kawachi M."/>
        </authorList>
    </citation>
    <scope>NUCLEOTIDE SEQUENCE [LARGE SCALE GENOMIC DNA]</scope>
    <source>
        <strain evidence="6">NIES-80</strain>
    </source>
</reference>
<proteinExistence type="predicted"/>
<accession>A0A480A9T6</accession>
<feature type="chain" id="PRO_5019822526" evidence="4">
    <location>
        <begin position="32"/>
        <end position="1340"/>
    </location>
</feature>
<dbReference type="InterPro" id="IPR050498">
    <property type="entry name" value="Ycf3"/>
</dbReference>
<feature type="repeat" description="TPR" evidence="3">
    <location>
        <begin position="1037"/>
        <end position="1070"/>
    </location>
</feature>
<dbReference type="RefSeq" id="WP_137906542.1">
    <property type="nucleotide sequence ID" value="NZ_BJCF01000003.1"/>
</dbReference>
<dbReference type="InterPro" id="IPR011990">
    <property type="entry name" value="TPR-like_helical_dom_sf"/>
</dbReference>
<keyword evidence="1" id="KW-0677">Repeat</keyword>
<feature type="repeat" description="TPR" evidence="3">
    <location>
        <begin position="969"/>
        <end position="1002"/>
    </location>
</feature>
<dbReference type="Pfam" id="PF00515">
    <property type="entry name" value="TPR_1"/>
    <property type="match status" value="5"/>
</dbReference>
<evidence type="ECO:0000313" key="5">
    <source>
        <dbReference type="EMBL" id="GCL40716.1"/>
    </source>
</evidence>
<feature type="repeat" description="TPR" evidence="3">
    <location>
        <begin position="852"/>
        <end position="885"/>
    </location>
</feature>
<gene>
    <name evidence="5" type="ORF">NIES80_04050</name>
</gene>
<organism evidence="5 6">
    <name type="scientific">Dolichospermum planctonicum</name>
    <dbReference type="NCBI Taxonomy" id="136072"/>
    <lineage>
        <taxon>Bacteria</taxon>
        <taxon>Bacillati</taxon>
        <taxon>Cyanobacteriota</taxon>
        <taxon>Cyanophyceae</taxon>
        <taxon>Nostocales</taxon>
        <taxon>Aphanizomenonaceae</taxon>
        <taxon>Dolichospermum</taxon>
    </lineage>
</organism>
<feature type="repeat" description="TPR" evidence="3">
    <location>
        <begin position="1003"/>
        <end position="1036"/>
    </location>
</feature>
<feature type="repeat" description="TPR" evidence="3">
    <location>
        <begin position="935"/>
        <end position="968"/>
    </location>
</feature>
<dbReference type="Pfam" id="PF13181">
    <property type="entry name" value="TPR_8"/>
    <property type="match status" value="5"/>
</dbReference>
<dbReference type="EMBL" id="BJCF01000003">
    <property type="protein sequence ID" value="GCL40716.1"/>
    <property type="molecule type" value="Genomic_DNA"/>
</dbReference>
<dbReference type="SUPFAM" id="SSF48452">
    <property type="entry name" value="TPR-like"/>
    <property type="match status" value="3"/>
</dbReference>
<feature type="repeat" description="TPR" evidence="3">
    <location>
        <begin position="1207"/>
        <end position="1240"/>
    </location>
</feature>
<feature type="repeat" description="TPR" evidence="3">
    <location>
        <begin position="1241"/>
        <end position="1274"/>
    </location>
</feature>
<feature type="repeat" description="TPR" evidence="3">
    <location>
        <begin position="609"/>
        <end position="642"/>
    </location>
</feature>
<dbReference type="PANTHER" id="PTHR44858:SF1">
    <property type="entry name" value="UDP-N-ACETYLGLUCOSAMINE--PEPTIDE N-ACETYLGLUCOSAMINYLTRANSFERASE SPINDLY-RELATED"/>
    <property type="match status" value="1"/>
</dbReference>
<feature type="repeat" description="TPR" evidence="3">
    <location>
        <begin position="710"/>
        <end position="743"/>
    </location>
</feature>
<dbReference type="PANTHER" id="PTHR44858">
    <property type="entry name" value="TETRATRICOPEPTIDE REPEAT PROTEIN 6"/>
    <property type="match status" value="1"/>
</dbReference>
<comment type="caution">
    <text evidence="5">The sequence shown here is derived from an EMBL/GenBank/DDBJ whole genome shotgun (WGS) entry which is preliminary data.</text>
</comment>
<feature type="repeat" description="TPR" evidence="3">
    <location>
        <begin position="575"/>
        <end position="608"/>
    </location>
</feature>
<dbReference type="InterPro" id="IPR009003">
    <property type="entry name" value="Peptidase_S1_PA"/>
</dbReference>
<dbReference type="InterPro" id="IPR043504">
    <property type="entry name" value="Peptidase_S1_PA_chymotrypsin"/>
</dbReference>
<keyword evidence="2 3" id="KW-0802">TPR repeat</keyword>
<dbReference type="PROSITE" id="PS50005">
    <property type="entry name" value="TPR"/>
    <property type="match status" value="18"/>
</dbReference>
<keyword evidence="4" id="KW-0732">Signal</keyword>
<feature type="repeat" description="TPR" evidence="3">
    <location>
        <begin position="778"/>
        <end position="811"/>
    </location>
</feature>
<sequence length="1340" mass="151246">MKYLFFTLICTTALLTIPQQLLLISPQPVTAQEPTKKLLTSAQLQDLAKSITVKILTKNGSASGTLIAKNGNNYTILTNDHVINPGESYRIQAPDGKIYPATVIKEKPPSLKNQDAALFQFQSTGEYTIATLGISAPIAVNQKIVAAGFVNDSAKLVFTEGQISLLPDKSFQGGYRIGYNNKIQPGMSGGPILNYQGEVIGINAVHAYPISDKIYTYIDNSKPSAAERQQMRQYSWGLPIYSVAKIVPEFVAKSPIKIDNSGLRVKKGLIQNIDQIAQEITVLIPNANSTDMGSGVIIAQQGNIYYVLTADHVIWNRDEKKLKNKLEIVAPDNQRYAINVSNAKRMPGVDLAVVQFTSNQKYRVATLANYSLNTKDQKVFVSGFPGNKQQSKNKPHRILTAGVLSQPELIRLNTYVSFNNQSSRIPARIQTVLSDGYDLLYSNITKGGMSGGAVLDTQGRLIGIHGRVEGEISLDFDGEINLGSSSGVPIRTFLNLVEQAGIDSDLKVETTAPATLKKSEEDVISEYLLPLDQVPKNSDDEILWLNYANQLWRSQKYAEAIKAVDKAISKKPNFYQAWYFKGMIFSSEKKYPESIAAFDKALKINPNFAQAWKERSHSLLQSDKSSEALVSLDKAIALSPNQFDLYAWRGRVLFLLQRFPEAIDTVNQSIKIYPHFSAYGIRAFAYLFLGEYQNAIADYTEAIRLAPDSAFCYSLRGLVYSLSKDYKKAIADYTEAIRLAPNNAEYYSSRGNAYSLLNDENKATADYKRAVSIEPKDAEDYKNRGSAYLGLKDYKKAISDFTEAIRIAPKNLLYFQYYQSRAEAYSLSKDNKKAIADFTEAIRLSNYYLGKASLYLQRASQYFQLKEQKQGIADFTEAIRIAPNEIISLMNVAIQFDPKNADYYLSRGFFYALLNKFQEATADYTQAIKIDPKNAAYYVVRGAVYGELKNYKQAVDDYTQAIQLDPKNPTYYRDRGDNYYELKDYKQAINDYTQAIKIDPQYADTYRSRGNVYLQLKEYKQAIDDYSQAIKLDTKNANYYARRGLTYLQLKDYKQAIDDYTQAIKLDPKNAGYYARRGFAYFELKDYKQAINDWTQAIKLDPKNAGYYGARGDAYLQLKDYKQAINDYTQAIQLDPKNAIYYGGRGLAYLQLKDYKLAINDYTQAIQLDPKNAIYYGGRGLAYLQLKDYKLAINDYSQAIKLKPDFTEAYYVRGIAHYFLKDYKQAINDWNQAIKLKPDYPEAYTNLGIVSYEMGEVETAINYWRNAIKINSNFAEAHLALGVALYGKGDQEAGLKSAETALKLDKRYGKIEFLKENGWGEKLIINTQLFLQNPRIKALI</sequence>
<dbReference type="OrthoDB" id="435074at2"/>
<dbReference type="SUPFAM" id="SSF50494">
    <property type="entry name" value="Trypsin-like serine proteases"/>
    <property type="match status" value="2"/>
</dbReference>
<dbReference type="Proteomes" id="UP000299367">
    <property type="component" value="Unassembled WGS sequence"/>
</dbReference>
<dbReference type="Pfam" id="PF13414">
    <property type="entry name" value="TPR_11"/>
    <property type="match status" value="3"/>
</dbReference>
<feature type="repeat" description="TPR" evidence="3">
    <location>
        <begin position="1173"/>
        <end position="1206"/>
    </location>
</feature>
<evidence type="ECO:0000313" key="6">
    <source>
        <dbReference type="Proteomes" id="UP000299367"/>
    </source>
</evidence>
<dbReference type="Gene3D" id="2.40.10.10">
    <property type="entry name" value="Trypsin-like serine proteases"/>
    <property type="match status" value="4"/>
</dbReference>
<protein>
    <submittedName>
        <fullName evidence="5">Tetratricopeptide repeat protein</fullName>
    </submittedName>
</protein>
<feature type="repeat" description="TPR" evidence="3">
    <location>
        <begin position="744"/>
        <end position="777"/>
    </location>
</feature>
<feature type="repeat" description="TPR" evidence="3">
    <location>
        <begin position="676"/>
        <end position="709"/>
    </location>
</feature>
<feature type="repeat" description="TPR" evidence="3">
    <location>
        <begin position="901"/>
        <end position="934"/>
    </location>
</feature>
<dbReference type="SMART" id="SM00028">
    <property type="entry name" value="TPR"/>
    <property type="match status" value="22"/>
</dbReference>
<dbReference type="InterPro" id="IPR019734">
    <property type="entry name" value="TPR_rpt"/>
</dbReference>
<feature type="signal peptide" evidence="4">
    <location>
        <begin position="1"/>
        <end position="31"/>
    </location>
</feature>
<evidence type="ECO:0000256" key="4">
    <source>
        <dbReference type="SAM" id="SignalP"/>
    </source>
</evidence>
<feature type="repeat" description="TPR" evidence="3">
    <location>
        <begin position="1071"/>
        <end position="1104"/>
    </location>
</feature>
<evidence type="ECO:0000256" key="3">
    <source>
        <dbReference type="PROSITE-ProRule" id="PRU00339"/>
    </source>
</evidence>
<dbReference type="Pfam" id="PF13365">
    <property type="entry name" value="Trypsin_2"/>
    <property type="match status" value="2"/>
</dbReference>
<dbReference type="PROSITE" id="PS50293">
    <property type="entry name" value="TPR_REGION"/>
    <property type="match status" value="12"/>
</dbReference>
<dbReference type="Pfam" id="PF13432">
    <property type="entry name" value="TPR_16"/>
    <property type="match status" value="3"/>
</dbReference>
<name>A0A480A9T6_9CYAN</name>
<evidence type="ECO:0000256" key="2">
    <source>
        <dbReference type="ARBA" id="ARBA00022803"/>
    </source>
</evidence>
<feature type="repeat" description="TPR" evidence="3">
    <location>
        <begin position="1139"/>
        <end position="1172"/>
    </location>
</feature>
<dbReference type="Gene3D" id="1.25.40.10">
    <property type="entry name" value="Tetratricopeptide repeat domain"/>
    <property type="match status" value="10"/>
</dbReference>
<evidence type="ECO:0000256" key="1">
    <source>
        <dbReference type="ARBA" id="ARBA00022737"/>
    </source>
</evidence>
<feature type="repeat" description="TPR" evidence="3">
    <location>
        <begin position="1105"/>
        <end position="1138"/>
    </location>
</feature>